<dbReference type="GO" id="GO:0022857">
    <property type="term" value="F:transmembrane transporter activity"/>
    <property type="evidence" value="ECO:0007669"/>
    <property type="project" value="InterPro"/>
</dbReference>
<evidence type="ECO:0000313" key="5">
    <source>
        <dbReference type="EMBL" id="PZQ57606.1"/>
    </source>
</evidence>
<evidence type="ECO:0000313" key="6">
    <source>
        <dbReference type="Proteomes" id="UP000249082"/>
    </source>
</evidence>
<proteinExistence type="predicted"/>
<dbReference type="InterPro" id="IPR036259">
    <property type="entry name" value="MFS_trans_sf"/>
</dbReference>
<feature type="transmembrane region" description="Helical" evidence="4">
    <location>
        <begin position="286"/>
        <end position="304"/>
    </location>
</feature>
<evidence type="ECO:0000256" key="4">
    <source>
        <dbReference type="SAM" id="Phobius"/>
    </source>
</evidence>
<protein>
    <submittedName>
        <fullName evidence="5">MFS transporter</fullName>
    </submittedName>
</protein>
<feature type="transmembrane region" description="Helical" evidence="4">
    <location>
        <begin position="54"/>
        <end position="75"/>
    </location>
</feature>
<keyword evidence="1 4" id="KW-0812">Transmembrane</keyword>
<dbReference type="PANTHER" id="PTHR23523">
    <property type="match status" value="1"/>
</dbReference>
<evidence type="ECO:0000256" key="2">
    <source>
        <dbReference type="ARBA" id="ARBA00022989"/>
    </source>
</evidence>
<evidence type="ECO:0000256" key="3">
    <source>
        <dbReference type="ARBA" id="ARBA00023136"/>
    </source>
</evidence>
<name>A0A2W5NVV3_9SPHN</name>
<feature type="transmembrane region" description="Helical" evidence="4">
    <location>
        <begin position="350"/>
        <end position="366"/>
    </location>
</feature>
<feature type="transmembrane region" description="Helical" evidence="4">
    <location>
        <begin position="111"/>
        <end position="133"/>
    </location>
</feature>
<comment type="caution">
    <text evidence="5">The sequence shown here is derived from an EMBL/GenBank/DDBJ whole genome shotgun (WGS) entry which is preliminary data.</text>
</comment>
<dbReference type="InterPro" id="IPR011701">
    <property type="entry name" value="MFS"/>
</dbReference>
<feature type="transmembrane region" description="Helical" evidence="4">
    <location>
        <begin position="145"/>
        <end position="163"/>
    </location>
</feature>
<accession>A0A2W5NVV3</accession>
<dbReference type="AlphaFoldDB" id="A0A2W5NVV3"/>
<feature type="transmembrane region" description="Helical" evidence="4">
    <location>
        <begin position="169"/>
        <end position="188"/>
    </location>
</feature>
<feature type="transmembrane region" description="Helical" evidence="4">
    <location>
        <begin position="219"/>
        <end position="238"/>
    </location>
</feature>
<dbReference type="Gene3D" id="1.20.1250.20">
    <property type="entry name" value="MFS general substrate transporter like domains"/>
    <property type="match status" value="2"/>
</dbReference>
<evidence type="ECO:0000256" key="1">
    <source>
        <dbReference type="ARBA" id="ARBA00022692"/>
    </source>
</evidence>
<dbReference type="PANTHER" id="PTHR23523:SF2">
    <property type="entry name" value="2-NITROIMIDAZOLE TRANSPORTER"/>
    <property type="match status" value="1"/>
</dbReference>
<gene>
    <name evidence="5" type="ORF">DI555_01390</name>
</gene>
<dbReference type="InterPro" id="IPR052524">
    <property type="entry name" value="MFS_Cyanate_Porter"/>
</dbReference>
<organism evidence="5 6">
    <name type="scientific">Novosphingobium pentaromativorans</name>
    <dbReference type="NCBI Taxonomy" id="205844"/>
    <lineage>
        <taxon>Bacteria</taxon>
        <taxon>Pseudomonadati</taxon>
        <taxon>Pseudomonadota</taxon>
        <taxon>Alphaproteobacteria</taxon>
        <taxon>Sphingomonadales</taxon>
        <taxon>Sphingomonadaceae</taxon>
        <taxon>Novosphingobium</taxon>
    </lineage>
</organism>
<dbReference type="Proteomes" id="UP000249082">
    <property type="component" value="Unassembled WGS sequence"/>
</dbReference>
<reference evidence="5 6" key="1">
    <citation type="submission" date="2017-08" db="EMBL/GenBank/DDBJ databases">
        <title>Infants hospitalized years apart are colonized by the same room-sourced microbial strains.</title>
        <authorList>
            <person name="Brooks B."/>
            <person name="Olm M.R."/>
            <person name="Firek B.A."/>
            <person name="Baker R."/>
            <person name="Thomas B.C."/>
            <person name="Morowitz M.J."/>
            <person name="Banfield J.F."/>
        </authorList>
    </citation>
    <scope>NUCLEOTIDE SEQUENCE [LARGE SCALE GENOMIC DNA]</scope>
    <source>
        <strain evidence="5">S2_005_002_R2_33</strain>
    </source>
</reference>
<feature type="transmembrane region" description="Helical" evidence="4">
    <location>
        <begin position="258"/>
        <end position="279"/>
    </location>
</feature>
<keyword evidence="2 4" id="KW-1133">Transmembrane helix</keyword>
<feature type="transmembrane region" description="Helical" evidence="4">
    <location>
        <begin position="372"/>
        <end position="393"/>
    </location>
</feature>
<dbReference type="EMBL" id="QFPX01000001">
    <property type="protein sequence ID" value="PZQ57606.1"/>
    <property type="molecule type" value="Genomic_DNA"/>
</dbReference>
<feature type="transmembrane region" description="Helical" evidence="4">
    <location>
        <begin position="310"/>
        <end position="329"/>
    </location>
</feature>
<dbReference type="Pfam" id="PF07690">
    <property type="entry name" value="MFS_1"/>
    <property type="match status" value="1"/>
</dbReference>
<dbReference type="SUPFAM" id="SSF103473">
    <property type="entry name" value="MFS general substrate transporter"/>
    <property type="match status" value="1"/>
</dbReference>
<sequence>MTASPHASSTPAHSTPQVWLPLLALVLLGCNLRSPLTAVQPVLGQIRESLDLGTVGAGLLTSIPVLSFGLLPPIVSPLIARLGIDRSIQSILLIVTFAVIFRPFAGVAGLFAGTLLIGLCLAVGNIVSLMLIARDFAGRTNLVTGLYTISLNLGAMLTLGLTAPMADRFGWRVALATWAGLALAAMALRWAASAGTPETGVSVNRELSHPSETMPSTPAPVLIMALAFSVHIFAYYSLTAWLPTYLAGAGGMSVTEAGIVASSFQILSLTGSLGVPLLARHVSLGKLLIAMGLIWTITPIWILLAPGQWLLWSPIGSIAHGGTFVLVFMMIMKFTRSVDENRRASTKVQSIGYCFAALGPILTGWLQGAGWWAAFGMIAAVTTLLVPLGLLLTRYENRL</sequence>
<keyword evidence="3 4" id="KW-0472">Membrane</keyword>